<evidence type="ECO:0000313" key="2">
    <source>
        <dbReference type="Proteomes" id="UP000289738"/>
    </source>
</evidence>
<dbReference type="PANTHER" id="PTHR33144:SF45">
    <property type="entry name" value="TRANSPOSASE TNP1_EN_SPM-LIKE DOMAIN-CONTAINING PROTEIN"/>
    <property type="match status" value="1"/>
</dbReference>
<sequence>MFKQLESDGTIKQARLSVMEAMKSHNGRKIVLKFNKKFQAIGDEAGILSGVLRLLGADYNKFSICEKDWRKISSKDKIYNECVKEMFHFDEDSRGIIKRIIIKSIGRSWEEMRSRLYHDYYNSKKMIEQNIEERPPGISADHWRWFLDYRNSEDTKVIYF</sequence>
<evidence type="ECO:0000313" key="1">
    <source>
        <dbReference type="EMBL" id="RYQ89349.1"/>
    </source>
</evidence>
<protein>
    <submittedName>
        <fullName evidence="1">Uncharacterized protein</fullName>
    </submittedName>
</protein>
<organism evidence="1 2">
    <name type="scientific">Arachis hypogaea</name>
    <name type="common">Peanut</name>
    <dbReference type="NCBI Taxonomy" id="3818"/>
    <lineage>
        <taxon>Eukaryota</taxon>
        <taxon>Viridiplantae</taxon>
        <taxon>Streptophyta</taxon>
        <taxon>Embryophyta</taxon>
        <taxon>Tracheophyta</taxon>
        <taxon>Spermatophyta</taxon>
        <taxon>Magnoliopsida</taxon>
        <taxon>eudicotyledons</taxon>
        <taxon>Gunneridae</taxon>
        <taxon>Pentapetalae</taxon>
        <taxon>rosids</taxon>
        <taxon>fabids</taxon>
        <taxon>Fabales</taxon>
        <taxon>Fabaceae</taxon>
        <taxon>Papilionoideae</taxon>
        <taxon>50 kb inversion clade</taxon>
        <taxon>dalbergioids sensu lato</taxon>
        <taxon>Dalbergieae</taxon>
        <taxon>Pterocarpus clade</taxon>
        <taxon>Arachis</taxon>
    </lineage>
</organism>
<accession>A0A444XHV3</accession>
<name>A0A444XHV3_ARAHY</name>
<comment type="caution">
    <text evidence="1">The sequence shown here is derived from an EMBL/GenBank/DDBJ whole genome shotgun (WGS) entry which is preliminary data.</text>
</comment>
<dbReference type="Proteomes" id="UP000289738">
    <property type="component" value="Chromosome B09"/>
</dbReference>
<gene>
    <name evidence="1" type="ORF">Ahy_B09g096041</name>
</gene>
<dbReference type="EMBL" id="SDMP01000019">
    <property type="protein sequence ID" value="RYQ89349.1"/>
    <property type="molecule type" value="Genomic_DNA"/>
</dbReference>
<proteinExistence type="predicted"/>
<keyword evidence="2" id="KW-1185">Reference proteome</keyword>
<reference evidence="1 2" key="1">
    <citation type="submission" date="2019-01" db="EMBL/GenBank/DDBJ databases">
        <title>Sequencing of cultivated peanut Arachis hypogaea provides insights into genome evolution and oil improvement.</title>
        <authorList>
            <person name="Chen X."/>
        </authorList>
    </citation>
    <scope>NUCLEOTIDE SEQUENCE [LARGE SCALE GENOMIC DNA]</scope>
    <source>
        <strain evidence="2">cv. Fuhuasheng</strain>
        <tissue evidence="1">Leaves</tissue>
    </source>
</reference>
<dbReference type="AlphaFoldDB" id="A0A444XHV3"/>
<dbReference type="PANTHER" id="PTHR33144">
    <property type="entry name" value="OS10G0409366 PROTEIN-RELATED"/>
    <property type="match status" value="1"/>
</dbReference>